<organism evidence="1 2">
    <name type="scientific">Lentiprolixibacter aurantiacus</name>
    <dbReference type="NCBI Taxonomy" id="2993939"/>
    <lineage>
        <taxon>Bacteria</taxon>
        <taxon>Pseudomonadati</taxon>
        <taxon>Bacteroidota</taxon>
        <taxon>Flavobacteriia</taxon>
        <taxon>Flavobacteriales</taxon>
        <taxon>Flavobacteriaceae</taxon>
        <taxon>Lentiprolixibacter</taxon>
    </lineage>
</organism>
<evidence type="ECO:0000313" key="1">
    <source>
        <dbReference type="EMBL" id="MCX2719493.1"/>
    </source>
</evidence>
<keyword evidence="2" id="KW-1185">Reference proteome</keyword>
<evidence type="ECO:0008006" key="3">
    <source>
        <dbReference type="Google" id="ProtNLM"/>
    </source>
</evidence>
<dbReference type="RefSeq" id="WP_266012175.1">
    <property type="nucleotide sequence ID" value="NZ_JAPFQP010000002.1"/>
</dbReference>
<reference evidence="1" key="1">
    <citation type="submission" date="2022-11" db="EMBL/GenBank/DDBJ databases">
        <title>The characterization of three novel Bacteroidetes species and genomic analysis of their roles in tidal elemental geochemical cycles.</title>
        <authorList>
            <person name="Ma K.-J."/>
        </authorList>
    </citation>
    <scope>NUCLEOTIDE SEQUENCE</scope>
    <source>
        <strain evidence="1">M415</strain>
    </source>
</reference>
<proteinExistence type="predicted"/>
<evidence type="ECO:0000313" key="2">
    <source>
        <dbReference type="Proteomes" id="UP001207116"/>
    </source>
</evidence>
<protein>
    <recommendedName>
        <fullName evidence="3">STAS/SEC14 domain-containing protein</fullName>
    </recommendedName>
</protein>
<dbReference type="AlphaFoldDB" id="A0AAE3ML82"/>
<dbReference type="EMBL" id="JAPFQP010000002">
    <property type="protein sequence ID" value="MCX2719493.1"/>
    <property type="molecule type" value="Genomic_DNA"/>
</dbReference>
<gene>
    <name evidence="1" type="ORF">OO016_07765</name>
</gene>
<dbReference type="Proteomes" id="UP001207116">
    <property type="component" value="Unassembled WGS sequence"/>
</dbReference>
<accession>A0AAE3ML82</accession>
<comment type="caution">
    <text evidence="1">The sequence shown here is derived from an EMBL/GenBank/DDBJ whole genome shotgun (WGS) entry which is preliminary data.</text>
</comment>
<sequence>MNSTYAFKNKVQFLVMSIDGIYDYWDFIKYPKVILRKCQSAQVYRVLVDLIPVSYTELPTIELFFLGEIIAEVLRDKVKLALVWKGKEEEQFLEQVATNRAANMRIFDSVKIAEYWLLHDHEVQTSNPHKV</sequence>
<name>A0AAE3ML82_9FLAO</name>